<keyword evidence="3 8" id="KW-0812">Transmembrane</keyword>
<dbReference type="InterPro" id="IPR000184">
    <property type="entry name" value="Bac_surfAg_D15"/>
</dbReference>
<feature type="domain" description="Bacterial surface antigen (D15)" evidence="10">
    <location>
        <begin position="473"/>
        <end position="918"/>
    </location>
</feature>
<evidence type="ECO:0000313" key="13">
    <source>
        <dbReference type="Proteomes" id="UP001218362"/>
    </source>
</evidence>
<evidence type="ECO:0000256" key="4">
    <source>
        <dbReference type="ARBA" id="ARBA00022729"/>
    </source>
</evidence>
<evidence type="ECO:0000256" key="1">
    <source>
        <dbReference type="ARBA" id="ARBA00004370"/>
    </source>
</evidence>
<evidence type="ECO:0000256" key="5">
    <source>
        <dbReference type="ARBA" id="ARBA00022737"/>
    </source>
</evidence>
<evidence type="ECO:0000256" key="9">
    <source>
        <dbReference type="NCBIfam" id="TIGR03303"/>
    </source>
</evidence>
<gene>
    <name evidence="8 12" type="primary">bamA</name>
    <name evidence="12" type="ORF">P0Y56_00190</name>
</gene>
<evidence type="ECO:0000256" key="2">
    <source>
        <dbReference type="ARBA" id="ARBA00022452"/>
    </source>
</evidence>
<protein>
    <recommendedName>
        <fullName evidence="8 9">Outer membrane protein assembly factor BamA</fullName>
    </recommendedName>
</protein>
<dbReference type="EMBL" id="CP119316">
    <property type="protein sequence ID" value="WEK46746.1"/>
    <property type="molecule type" value="Genomic_DNA"/>
</dbReference>
<organism evidence="12 13">
    <name type="scientific">Candidatus Andeanibacterium colombiense</name>
    <dbReference type="NCBI Taxonomy" id="3121345"/>
    <lineage>
        <taxon>Bacteria</taxon>
        <taxon>Pseudomonadati</taxon>
        <taxon>Pseudomonadota</taxon>
        <taxon>Alphaproteobacteria</taxon>
        <taxon>Sphingomonadales</taxon>
        <taxon>Sphingomonadaceae</taxon>
        <taxon>Candidatus Andeanibacterium</taxon>
    </lineage>
</organism>
<feature type="domain" description="POTRA" evidence="11">
    <location>
        <begin position="52"/>
        <end position="117"/>
    </location>
</feature>
<name>A0AAJ5X8X8_9SPHN</name>
<comment type="subunit">
    <text evidence="8">Part of the Bam complex.</text>
</comment>
<dbReference type="NCBIfam" id="TIGR03303">
    <property type="entry name" value="OM_YaeT"/>
    <property type="match status" value="1"/>
</dbReference>
<dbReference type="Proteomes" id="UP001218362">
    <property type="component" value="Chromosome"/>
</dbReference>
<feature type="domain" description="POTRA" evidence="11">
    <location>
        <begin position="200"/>
        <end position="287"/>
    </location>
</feature>
<keyword evidence="2 8" id="KW-1134">Transmembrane beta strand</keyword>
<reference evidence="12" key="1">
    <citation type="submission" date="2023-03" db="EMBL/GenBank/DDBJ databases">
        <title>Andean soil-derived lignocellulolytic bacterial consortium as a source of novel taxa and putative plastic-active enzymes.</title>
        <authorList>
            <person name="Diaz-Garcia L."/>
            <person name="Chuvochina M."/>
            <person name="Feuerriegel G."/>
            <person name="Bunk B."/>
            <person name="Sproer C."/>
            <person name="Streit W.R."/>
            <person name="Rodriguez L.M."/>
            <person name="Overmann J."/>
            <person name="Jimenez D.J."/>
        </authorList>
    </citation>
    <scope>NUCLEOTIDE SEQUENCE</scope>
    <source>
        <strain evidence="12">MAG 26</strain>
    </source>
</reference>
<proteinExistence type="inferred from homology"/>
<feature type="domain" description="POTRA" evidence="11">
    <location>
        <begin position="290"/>
        <end position="368"/>
    </location>
</feature>
<dbReference type="Pfam" id="PF01103">
    <property type="entry name" value="Omp85"/>
    <property type="match status" value="1"/>
</dbReference>
<evidence type="ECO:0000259" key="11">
    <source>
        <dbReference type="Pfam" id="PF07244"/>
    </source>
</evidence>
<dbReference type="InterPro" id="IPR039910">
    <property type="entry name" value="D15-like"/>
</dbReference>
<evidence type="ECO:0000256" key="3">
    <source>
        <dbReference type="ARBA" id="ARBA00022692"/>
    </source>
</evidence>
<keyword evidence="5 8" id="KW-0677">Repeat</keyword>
<evidence type="ECO:0000256" key="7">
    <source>
        <dbReference type="ARBA" id="ARBA00023237"/>
    </source>
</evidence>
<keyword evidence="7 8" id="KW-0998">Cell outer membrane</keyword>
<dbReference type="Pfam" id="PF07244">
    <property type="entry name" value="POTRA"/>
    <property type="match status" value="5"/>
</dbReference>
<comment type="similarity">
    <text evidence="8">Belongs to the BamA family.</text>
</comment>
<dbReference type="InterPro" id="IPR010827">
    <property type="entry name" value="BamA/TamA_POTRA"/>
</dbReference>
<dbReference type="GO" id="GO:0009279">
    <property type="term" value="C:cell outer membrane"/>
    <property type="evidence" value="ECO:0007669"/>
    <property type="project" value="UniProtKB-SubCell"/>
</dbReference>
<evidence type="ECO:0000259" key="10">
    <source>
        <dbReference type="Pfam" id="PF01103"/>
    </source>
</evidence>
<dbReference type="InterPro" id="IPR023707">
    <property type="entry name" value="OM_assembly_BamA"/>
</dbReference>
<dbReference type="PANTHER" id="PTHR12815">
    <property type="entry name" value="SORTING AND ASSEMBLY MACHINERY SAMM50 PROTEIN FAMILY MEMBER"/>
    <property type="match status" value="1"/>
</dbReference>
<dbReference type="PIRSF" id="PIRSF006076">
    <property type="entry name" value="OM_assembly_OMP85"/>
    <property type="match status" value="1"/>
</dbReference>
<dbReference type="HAMAP" id="MF_01430">
    <property type="entry name" value="OM_assembly_BamA"/>
    <property type="match status" value="1"/>
</dbReference>
<feature type="chain" id="PRO_5042302991" description="Outer membrane protein assembly factor BamA" evidence="8">
    <location>
        <begin position="33"/>
        <end position="918"/>
    </location>
</feature>
<dbReference type="AlphaFoldDB" id="A0AAJ5X8X8"/>
<feature type="signal peptide" evidence="8">
    <location>
        <begin position="1"/>
        <end position="32"/>
    </location>
</feature>
<comment type="subcellular location">
    <subcellularLocation>
        <location evidence="8">Cell outer membrane</location>
    </subcellularLocation>
    <subcellularLocation>
        <location evidence="1">Membrane</location>
    </subcellularLocation>
</comment>
<feature type="domain" description="POTRA" evidence="11">
    <location>
        <begin position="372"/>
        <end position="445"/>
    </location>
</feature>
<dbReference type="Gene3D" id="3.10.20.310">
    <property type="entry name" value="membrane protein fhac"/>
    <property type="match status" value="5"/>
</dbReference>
<evidence type="ECO:0000313" key="12">
    <source>
        <dbReference type="EMBL" id="WEK46746.1"/>
    </source>
</evidence>
<evidence type="ECO:0000256" key="6">
    <source>
        <dbReference type="ARBA" id="ARBA00023136"/>
    </source>
</evidence>
<comment type="function">
    <text evidence="8">Part of the outer membrane protein assembly complex, which is involved in assembly and insertion of beta-barrel proteins into the outer membrane.</text>
</comment>
<accession>A0AAJ5X8X8</accession>
<dbReference type="KEGG" id="acob:P0Y56_00190"/>
<evidence type="ECO:0000256" key="8">
    <source>
        <dbReference type="HAMAP-Rule" id="MF_01430"/>
    </source>
</evidence>
<sequence length="918" mass="100719" precursor="true">MSRKGKIIAAPKIAGVLLCGTILAGVPVAVHAQDAAPAATPAPAAAPAPAETIRSIVVTGAQRLEPETILSYVQLRVGGTYTEAAADQALKDLYASELIANATVRNDGGNITIDVQENPIVNRIILEGNKRLKDEKITPEIKLSPRQIFTRSKVRADVARIVELYKRQGRFAAVVEPKSVALPQNRVDIVYEITEGPKSKVRQINIIGNEKFGDGELRGQMVTKQSRFFRLFSSATSYDPDRLAYDQQKLRQFYLTQGYADFRVVSAMAELTPDKKDFIITYVVEEGQRYKFGDVSVESQLRDFDGNQLAKGIQVKKGNWYDAKLVEDTVEGLTQTAGLFGYAFADVRPDYSRDKENLTMNVKFVLNEAPRVYVESINVNGNTLTQDKVVRREFRLAEGDAFNSLQVKRSTARINSLGFFQQNFEVEQAQGSAPDRVTLNANVQEQATGELQLSAGFSSQESFILSGSIRQRNFRGKGQTIGLSADYSSYSRAFTLSFAEPYLFDKNISMGVDIYRRDSNNDYYNNNNTTFSQATTGFQVRAGVPLTEKMSLIGRYTLNWDDVTLDKSTYYSTRLTPTPECDPLLAGRYLCDALGNRISSIIGASLVYDNLDNRNRPTRGEQIALNLDFAGLGGSERYIKFRANASKFWNLGSGWIFSVKGEAGYVKGLKDRGPGEDSVRLTDRFFLGDPQIRGFDIRGVGPRVVREFYAFDNAGVPTCADGTSHADCAGNGGFTYTTDPKNPVDDPLGGDMYYLVRHELEIPLGSGARELGLRPSIFLDAGAVFSVKKPILTDTGPNGAFFPVKDDDGNPLYTQIDTALLVNGVCTVTATSQVTNPNNPTPPPCIGSGPIANTALGSKSASFRETFVGDSAKPRISVGIGVNWNSPFGPFRVDFAKVLLKERGDDTKAFTFNVGTQF</sequence>
<dbReference type="Gene3D" id="2.40.160.50">
    <property type="entry name" value="membrane protein fhac: a member of the omp85/tpsb transporter family"/>
    <property type="match status" value="1"/>
</dbReference>
<dbReference type="PANTHER" id="PTHR12815:SF23">
    <property type="entry name" value="OUTER MEMBRANE PROTEIN ASSEMBLY FACTOR BAMA"/>
    <property type="match status" value="1"/>
</dbReference>
<feature type="domain" description="POTRA" evidence="11">
    <location>
        <begin position="119"/>
        <end position="196"/>
    </location>
</feature>
<keyword evidence="4 8" id="KW-0732">Signal</keyword>
<dbReference type="GO" id="GO:0043165">
    <property type="term" value="P:Gram-negative-bacterium-type cell outer membrane assembly"/>
    <property type="evidence" value="ECO:0007669"/>
    <property type="project" value="UniProtKB-UniRule"/>
</dbReference>
<keyword evidence="6 8" id="KW-0472">Membrane</keyword>
<dbReference type="GO" id="GO:0051205">
    <property type="term" value="P:protein insertion into membrane"/>
    <property type="evidence" value="ECO:0007669"/>
    <property type="project" value="UniProtKB-UniRule"/>
</dbReference>